<dbReference type="Proteomes" id="UP000240418">
    <property type="component" value="Unassembled WGS sequence"/>
</dbReference>
<gene>
    <name evidence="1" type="ORF">CLV88_13016</name>
</gene>
<proteinExistence type="predicted"/>
<dbReference type="RefSeq" id="WP_165798979.1">
    <property type="nucleotide sequence ID" value="NZ_PYGJ01000030.1"/>
</dbReference>
<accession>A0A2P8EX64</accession>
<keyword evidence="2" id="KW-1185">Reference proteome</keyword>
<organism evidence="1 2">
    <name type="scientific">Shimia abyssi</name>
    <dbReference type="NCBI Taxonomy" id="1662395"/>
    <lineage>
        <taxon>Bacteria</taxon>
        <taxon>Pseudomonadati</taxon>
        <taxon>Pseudomonadota</taxon>
        <taxon>Alphaproteobacteria</taxon>
        <taxon>Rhodobacterales</taxon>
        <taxon>Roseobacteraceae</taxon>
    </lineage>
</organism>
<dbReference type="EMBL" id="PYGJ01000030">
    <property type="protein sequence ID" value="PSL14061.1"/>
    <property type="molecule type" value="Genomic_DNA"/>
</dbReference>
<comment type="caution">
    <text evidence="1">The sequence shown here is derived from an EMBL/GenBank/DDBJ whole genome shotgun (WGS) entry which is preliminary data.</text>
</comment>
<evidence type="ECO:0000313" key="1">
    <source>
        <dbReference type="EMBL" id="PSL14061.1"/>
    </source>
</evidence>
<name>A0A2P8EX64_9RHOB</name>
<sequence length="48" mass="5202">MINLDSVPSENDYLAVGAFFIADIIQFSGLTRADFANVAVRSSIAAYF</sequence>
<protein>
    <submittedName>
        <fullName evidence="1">Uncharacterized protein</fullName>
    </submittedName>
</protein>
<reference evidence="1 2" key="1">
    <citation type="submission" date="2018-03" db="EMBL/GenBank/DDBJ databases">
        <title>Genomic Encyclopedia of Archaeal and Bacterial Type Strains, Phase II (KMG-II): from individual species to whole genera.</title>
        <authorList>
            <person name="Goeker M."/>
        </authorList>
    </citation>
    <scope>NUCLEOTIDE SEQUENCE [LARGE SCALE GENOMIC DNA]</scope>
    <source>
        <strain evidence="1 2">DSM 100673</strain>
    </source>
</reference>
<evidence type="ECO:0000313" key="2">
    <source>
        <dbReference type="Proteomes" id="UP000240418"/>
    </source>
</evidence>
<dbReference type="AlphaFoldDB" id="A0A2P8EX64"/>